<dbReference type="GO" id="GO:0010181">
    <property type="term" value="F:FMN binding"/>
    <property type="evidence" value="ECO:0007669"/>
    <property type="project" value="InterPro"/>
</dbReference>
<proteinExistence type="inferred from homology"/>
<protein>
    <recommendedName>
        <fullName evidence="2">Flavin reductase like domain-containing protein</fullName>
    </recommendedName>
</protein>
<feature type="domain" description="Flavin reductase like" evidence="2">
    <location>
        <begin position="24"/>
        <end position="132"/>
    </location>
</feature>
<reference evidence="3 4" key="1">
    <citation type="submission" date="2011-10" db="EMBL/GenBank/DDBJ databases">
        <title>The Genome Sequence of Fusobacterium sp. 4_1_13.</title>
        <authorList>
            <consortium name="The Broad Institute Genome Sequencing Platform"/>
            <person name="Earl A."/>
            <person name="Ward D."/>
            <person name="Feldgarden M."/>
            <person name="Gevers D."/>
            <person name="Strauss J."/>
            <person name="Ambrose C."/>
            <person name="Allen-Vercoe E."/>
            <person name="Young S.K."/>
            <person name="Zeng Q."/>
            <person name="Gargeya S."/>
            <person name="Fitzgerald M."/>
            <person name="Haas B."/>
            <person name="Abouelleil A."/>
            <person name="Alvarado L."/>
            <person name="Arachchi H.M."/>
            <person name="Berlin A."/>
            <person name="Brown A."/>
            <person name="Chapman S.B."/>
            <person name="Chen Z."/>
            <person name="Dunbar C."/>
            <person name="Freedman E."/>
            <person name="Gearin G."/>
            <person name="Goldberg J."/>
            <person name="Griggs A."/>
            <person name="Gujja S."/>
            <person name="Heiman D."/>
            <person name="Howarth C."/>
            <person name="Larson L."/>
            <person name="Lui A."/>
            <person name="MacDonald P.J."/>
            <person name="Montmayeur A."/>
            <person name="Murphy C."/>
            <person name="Neiman D."/>
            <person name="Pearson M."/>
            <person name="Priest M."/>
            <person name="Roberts A."/>
            <person name="Saif S."/>
            <person name="Shea T."/>
            <person name="Shenoy N."/>
            <person name="Sisk P."/>
            <person name="Stolte C."/>
            <person name="Sykes S."/>
            <person name="Wortman J."/>
            <person name="Nusbaum C."/>
            <person name="Birren B."/>
        </authorList>
    </citation>
    <scope>NUCLEOTIDE SEQUENCE [LARGE SCALE GENOMIC DNA]</scope>
    <source>
        <strain evidence="3 4">4_1_13</strain>
    </source>
</reference>
<comment type="caution">
    <text evidence="3">The sequence shown here is derived from an EMBL/GenBank/DDBJ whole genome shotgun (WGS) entry which is preliminary data.</text>
</comment>
<dbReference type="Pfam" id="PF01613">
    <property type="entry name" value="Flavin_Reduct"/>
    <property type="match status" value="1"/>
</dbReference>
<evidence type="ECO:0000313" key="4">
    <source>
        <dbReference type="Proteomes" id="UP000004925"/>
    </source>
</evidence>
<sequence>MTKRKINVLDYSSEILKALSKGILLTVKGDKKVNTMAISWGALGIEWNKLLFTAYIRENRYTKAILDKTLDFTINIPLDKMDSKVFNISGTKSGRDIDKIKEANLTLVDSEIVSSPAIKELPITLECKVLYKQKQVLENLPDDIVKRDYPQDVDGTFVGSNRDPHTAYYAEIVAAYIIEE</sequence>
<dbReference type="GeneID" id="79799970"/>
<dbReference type="HOGENOM" id="CLU_102849_0_0_0"/>
<organism evidence="3 4">
    <name type="scientific">Fusobacterium vincentii 4_1_13</name>
    <dbReference type="NCBI Taxonomy" id="469606"/>
    <lineage>
        <taxon>Bacteria</taxon>
        <taxon>Fusobacteriati</taxon>
        <taxon>Fusobacteriota</taxon>
        <taxon>Fusobacteriia</taxon>
        <taxon>Fusobacteriales</taxon>
        <taxon>Fusobacteriaceae</taxon>
        <taxon>Fusobacterium</taxon>
    </lineage>
</organism>
<dbReference type="InterPro" id="IPR002563">
    <property type="entry name" value="Flavin_Rdtase-like_dom"/>
</dbReference>
<dbReference type="SUPFAM" id="SSF50475">
    <property type="entry name" value="FMN-binding split barrel"/>
    <property type="match status" value="1"/>
</dbReference>
<name>A0A0M1VVD0_FUSVC</name>
<dbReference type="InterPro" id="IPR052174">
    <property type="entry name" value="Flavoredoxin"/>
</dbReference>
<dbReference type="PANTHER" id="PTHR43567:SF5">
    <property type="entry name" value="HYPOTHETICAL CYTOSOLIC PROTEIN"/>
    <property type="match status" value="1"/>
</dbReference>
<evidence type="ECO:0000256" key="1">
    <source>
        <dbReference type="ARBA" id="ARBA00038054"/>
    </source>
</evidence>
<gene>
    <name evidence="3" type="ORF">FSCG_01039</name>
</gene>
<dbReference type="eggNOG" id="COG1853">
    <property type="taxonomic scope" value="Bacteria"/>
</dbReference>
<accession>A0A0M1VVD0</accession>
<dbReference type="Gene3D" id="2.30.110.10">
    <property type="entry name" value="Electron Transport, Fmn-binding Protein, Chain A"/>
    <property type="match status" value="1"/>
</dbReference>
<evidence type="ECO:0000259" key="2">
    <source>
        <dbReference type="Pfam" id="PF01613"/>
    </source>
</evidence>
<evidence type="ECO:0000313" key="3">
    <source>
        <dbReference type="EMBL" id="EEO40326.1"/>
    </source>
</evidence>
<dbReference type="RefSeq" id="WP_005913980.1">
    <property type="nucleotide sequence ID" value="NZ_KQ235737.1"/>
</dbReference>
<dbReference type="Proteomes" id="UP000004925">
    <property type="component" value="Unassembled WGS sequence"/>
</dbReference>
<comment type="similarity">
    <text evidence="1">Belongs to the flavoredoxin family.</text>
</comment>
<dbReference type="EMBL" id="ACDE02000019">
    <property type="protein sequence ID" value="EEO40326.1"/>
    <property type="molecule type" value="Genomic_DNA"/>
</dbReference>
<dbReference type="AlphaFoldDB" id="A0A0M1VVD0"/>
<dbReference type="InterPro" id="IPR012349">
    <property type="entry name" value="Split_barrel_FMN-bd"/>
</dbReference>
<dbReference type="PANTHER" id="PTHR43567">
    <property type="entry name" value="FLAVOREDOXIN-RELATED-RELATED"/>
    <property type="match status" value="1"/>
</dbReference>
<dbReference type="GO" id="GO:0016646">
    <property type="term" value="F:oxidoreductase activity, acting on the CH-NH group of donors, NAD or NADP as acceptor"/>
    <property type="evidence" value="ECO:0007669"/>
    <property type="project" value="UniProtKB-ARBA"/>
</dbReference>